<organism evidence="5 6">
    <name type="scientific">Marchantia polymorpha subsp. ruderalis</name>
    <dbReference type="NCBI Taxonomy" id="1480154"/>
    <lineage>
        <taxon>Eukaryota</taxon>
        <taxon>Viridiplantae</taxon>
        <taxon>Streptophyta</taxon>
        <taxon>Embryophyta</taxon>
        <taxon>Marchantiophyta</taxon>
        <taxon>Marchantiopsida</taxon>
        <taxon>Marchantiidae</taxon>
        <taxon>Marchantiales</taxon>
        <taxon>Marchantiaceae</taxon>
        <taxon>Marchantia</taxon>
    </lineage>
</organism>
<dbReference type="GO" id="GO:0006032">
    <property type="term" value="P:chitin catabolic process"/>
    <property type="evidence" value="ECO:0007669"/>
    <property type="project" value="InterPro"/>
</dbReference>
<keyword evidence="6" id="KW-1185">Reference proteome</keyword>
<keyword evidence="1" id="KW-0611">Plant defense</keyword>
<dbReference type="EMBL" id="LVLJ01000898">
    <property type="protein sequence ID" value="OAE32054.1"/>
    <property type="molecule type" value="Genomic_DNA"/>
</dbReference>
<evidence type="ECO:0000313" key="5">
    <source>
        <dbReference type="EMBL" id="OAE32054.1"/>
    </source>
</evidence>
<dbReference type="InterPro" id="IPR000726">
    <property type="entry name" value="Glyco_hydro_19_cat"/>
</dbReference>
<protein>
    <recommendedName>
        <fullName evidence="4">Glycoside hydrolase family 19 catalytic domain-containing protein</fullName>
    </recommendedName>
</protein>
<dbReference type="PANTHER" id="PTHR22595">
    <property type="entry name" value="CHITINASE-RELATED"/>
    <property type="match status" value="1"/>
</dbReference>
<dbReference type="SUPFAM" id="SSF53955">
    <property type="entry name" value="Lysozyme-like"/>
    <property type="match status" value="1"/>
</dbReference>
<evidence type="ECO:0000256" key="3">
    <source>
        <dbReference type="SAM" id="MobiDB-lite"/>
    </source>
</evidence>
<dbReference type="InterPro" id="IPR029058">
    <property type="entry name" value="AB_hydrolase_fold"/>
</dbReference>
<dbReference type="PANTHER" id="PTHR22595:SF79">
    <property type="entry name" value="CHITINASE 12"/>
    <property type="match status" value="1"/>
</dbReference>
<evidence type="ECO:0000313" key="6">
    <source>
        <dbReference type="Proteomes" id="UP000077202"/>
    </source>
</evidence>
<dbReference type="GO" id="GO:0004568">
    <property type="term" value="F:chitinase activity"/>
    <property type="evidence" value="ECO:0007669"/>
    <property type="project" value="InterPro"/>
</dbReference>
<reference evidence="5" key="1">
    <citation type="submission" date="2016-03" db="EMBL/GenBank/DDBJ databases">
        <title>Mechanisms controlling the formation of the plant cell surface in tip-growing cells are functionally conserved among land plants.</title>
        <authorList>
            <person name="Honkanen S."/>
            <person name="Jones V.A."/>
            <person name="Morieri G."/>
            <person name="Champion C."/>
            <person name="Hetherington A.J."/>
            <person name="Kelly S."/>
            <person name="Saint-Marcoux D."/>
            <person name="Proust H."/>
            <person name="Prescott H."/>
            <person name="Dolan L."/>
        </authorList>
    </citation>
    <scope>NUCLEOTIDE SEQUENCE [LARGE SCALE GENOMIC DNA]</scope>
    <source>
        <tissue evidence="5">Whole gametophyte</tissue>
    </source>
</reference>
<evidence type="ECO:0000259" key="4">
    <source>
        <dbReference type="Pfam" id="PF00182"/>
    </source>
</evidence>
<gene>
    <name evidence="5" type="ORF">AXG93_2278s1340</name>
</gene>
<keyword evidence="2" id="KW-1015">Disulfide bond</keyword>
<dbReference type="AlphaFoldDB" id="A0A176WGN7"/>
<dbReference type="InterPro" id="IPR023346">
    <property type="entry name" value="Lysozyme-like_dom_sf"/>
</dbReference>
<dbReference type="Gene3D" id="3.30.20.10">
    <property type="entry name" value="Endochitinase, domain 2"/>
    <property type="match status" value="1"/>
</dbReference>
<feature type="domain" description="Glycoside hydrolase family 19 catalytic" evidence="4">
    <location>
        <begin position="366"/>
        <end position="555"/>
    </location>
</feature>
<dbReference type="CDD" id="cd00325">
    <property type="entry name" value="chitinase_GH19"/>
    <property type="match status" value="1"/>
</dbReference>
<proteinExistence type="predicted"/>
<accession>A0A176WGN7</accession>
<evidence type="ECO:0000256" key="2">
    <source>
        <dbReference type="ARBA" id="ARBA00023157"/>
    </source>
</evidence>
<dbReference type="Pfam" id="PF00182">
    <property type="entry name" value="Glyco_hydro_19"/>
    <property type="match status" value="1"/>
</dbReference>
<dbReference type="GO" id="GO:0016998">
    <property type="term" value="P:cell wall macromolecule catabolic process"/>
    <property type="evidence" value="ECO:0007669"/>
    <property type="project" value="InterPro"/>
</dbReference>
<sequence>MESKSWFVGPSGFRSRDERLKIDASNKVSEEDGSDVSATETATGETSFAEPINDQLYVLYEPSDGNYDMEIIFVHGFYTEGSSDPWRTTWTNKDGTCWPREFLGTRFPRIRILSVSYDACVITNSTQGRMRLSTVAESLLVNFFLSSSNVGQTNNCPVFFVGHGMGCFVIKNLIIKVSQRYRQFEKERAKLLENVGGFVFYSPFNSGAETSLYENEPGKSNSLTDVMKVHNPDLSELNADFANLRSQMKEERKSRNLWKRSGLQRSETFVKEGTARQDCEVFMFGVGDHFNVCRHQSTKDVAYQCFESQLNSTLESIRNSLKEILPRESIRNPSEEILPPEIIRNPLEEILPRKRFSILFPYKLPFYSYEAFVEAAKTFVPQGFGVDGSEDEKRREIAALLAHFDHGTSGLTYKEYLPPAEAYCRPSNEFPCHPGKSYHGRGPLQLCMNYNYKLCGQGIGDDSLLSCPEKLSEDPVIAFKAALWFWCTPQCPKPSCHSVMTGMWTPTKKDIKDKRLPGFGLTINIINGYQPDKRVKKYIHFCKQLKVDPGKNIDCSGQKMYG</sequence>
<dbReference type="Proteomes" id="UP000077202">
    <property type="component" value="Unassembled WGS sequence"/>
</dbReference>
<evidence type="ECO:0000256" key="1">
    <source>
        <dbReference type="ARBA" id="ARBA00022821"/>
    </source>
</evidence>
<dbReference type="SUPFAM" id="SSF53474">
    <property type="entry name" value="alpha/beta-Hydrolases"/>
    <property type="match status" value="1"/>
</dbReference>
<dbReference type="Gene3D" id="1.10.530.10">
    <property type="match status" value="1"/>
</dbReference>
<comment type="caution">
    <text evidence="5">The sequence shown here is derived from an EMBL/GenBank/DDBJ whole genome shotgun (WGS) entry which is preliminary data.</text>
</comment>
<feature type="region of interest" description="Disordered" evidence="3">
    <location>
        <begin position="24"/>
        <end position="44"/>
    </location>
</feature>
<name>A0A176WGN7_MARPO</name>
<dbReference type="GO" id="GO:0006952">
    <property type="term" value="P:defense response"/>
    <property type="evidence" value="ECO:0007669"/>
    <property type="project" value="UniProtKB-KW"/>
</dbReference>